<dbReference type="Proteomes" id="UP001215280">
    <property type="component" value="Unassembled WGS sequence"/>
</dbReference>
<dbReference type="EMBL" id="JARJLG010000021">
    <property type="protein sequence ID" value="KAJ7771375.1"/>
    <property type="molecule type" value="Genomic_DNA"/>
</dbReference>
<feature type="compositionally biased region" description="Basic and acidic residues" evidence="1">
    <location>
        <begin position="12"/>
        <end position="22"/>
    </location>
</feature>
<sequence>MDISKFLAPHSAEARAHSHVTENDTDWDTAGPTIDETVVAHCASYRSFQRYLSGEHLFILPRSRRELESILRRYSTDAIHNAIAKSRSTLEAGGYSRACHLAENSIREVLNTGDNVAYLLALHAPKDTNQLEEEGGHTQAITT</sequence>
<evidence type="ECO:0000313" key="3">
    <source>
        <dbReference type="Proteomes" id="UP001215280"/>
    </source>
</evidence>
<organism evidence="2 3">
    <name type="scientific">Mycena maculata</name>
    <dbReference type="NCBI Taxonomy" id="230809"/>
    <lineage>
        <taxon>Eukaryota</taxon>
        <taxon>Fungi</taxon>
        <taxon>Dikarya</taxon>
        <taxon>Basidiomycota</taxon>
        <taxon>Agaricomycotina</taxon>
        <taxon>Agaricomycetes</taxon>
        <taxon>Agaricomycetidae</taxon>
        <taxon>Agaricales</taxon>
        <taxon>Marasmiineae</taxon>
        <taxon>Mycenaceae</taxon>
        <taxon>Mycena</taxon>
    </lineage>
</organism>
<gene>
    <name evidence="2" type="ORF">DFH07DRAFT_734705</name>
</gene>
<evidence type="ECO:0000256" key="1">
    <source>
        <dbReference type="SAM" id="MobiDB-lite"/>
    </source>
</evidence>
<comment type="caution">
    <text evidence="2">The sequence shown here is derived from an EMBL/GenBank/DDBJ whole genome shotgun (WGS) entry which is preliminary data.</text>
</comment>
<name>A0AAD7NRA9_9AGAR</name>
<proteinExistence type="predicted"/>
<dbReference type="AlphaFoldDB" id="A0AAD7NRA9"/>
<accession>A0AAD7NRA9</accession>
<protein>
    <submittedName>
        <fullName evidence="2">Uncharacterized protein</fullName>
    </submittedName>
</protein>
<keyword evidence="3" id="KW-1185">Reference proteome</keyword>
<feature type="region of interest" description="Disordered" evidence="1">
    <location>
        <begin position="8"/>
        <end position="28"/>
    </location>
</feature>
<evidence type="ECO:0000313" key="2">
    <source>
        <dbReference type="EMBL" id="KAJ7771375.1"/>
    </source>
</evidence>
<reference evidence="2" key="1">
    <citation type="submission" date="2023-03" db="EMBL/GenBank/DDBJ databases">
        <title>Massive genome expansion in bonnet fungi (Mycena s.s.) driven by repeated elements and novel gene families across ecological guilds.</title>
        <authorList>
            <consortium name="Lawrence Berkeley National Laboratory"/>
            <person name="Harder C.B."/>
            <person name="Miyauchi S."/>
            <person name="Viragh M."/>
            <person name="Kuo A."/>
            <person name="Thoen E."/>
            <person name="Andreopoulos B."/>
            <person name="Lu D."/>
            <person name="Skrede I."/>
            <person name="Drula E."/>
            <person name="Henrissat B."/>
            <person name="Morin E."/>
            <person name="Kohler A."/>
            <person name="Barry K."/>
            <person name="LaButti K."/>
            <person name="Morin E."/>
            <person name="Salamov A."/>
            <person name="Lipzen A."/>
            <person name="Mereny Z."/>
            <person name="Hegedus B."/>
            <person name="Baldrian P."/>
            <person name="Stursova M."/>
            <person name="Weitz H."/>
            <person name="Taylor A."/>
            <person name="Grigoriev I.V."/>
            <person name="Nagy L.G."/>
            <person name="Martin F."/>
            <person name="Kauserud H."/>
        </authorList>
    </citation>
    <scope>NUCLEOTIDE SEQUENCE</scope>
    <source>
        <strain evidence="2">CBHHK188m</strain>
    </source>
</reference>